<gene>
    <name evidence="2" type="ORF">EPJ78_00645</name>
</gene>
<organism evidence="2 3">
    <name type="scientific">Brachyspira aalborgi</name>
    <dbReference type="NCBI Taxonomy" id="29522"/>
    <lineage>
        <taxon>Bacteria</taxon>
        <taxon>Pseudomonadati</taxon>
        <taxon>Spirochaetota</taxon>
        <taxon>Spirochaetia</taxon>
        <taxon>Brachyspirales</taxon>
        <taxon>Brachyspiraceae</taxon>
        <taxon>Brachyspira</taxon>
    </lineage>
</organism>
<dbReference type="AlphaFoldDB" id="A0A5C8EQA2"/>
<dbReference type="Proteomes" id="UP000322814">
    <property type="component" value="Unassembled WGS sequence"/>
</dbReference>
<sequence length="554" mass="64798">MNNYINNIEELKNNKYNLRAIEKLNIYKIKNSVYSIKLNKENLITVLYNNKPLTSIYAPIEEAKKLINQNIKDNSSRIGIFLSISSFYHIDYFLSINENSKAIIIEKDIEVAKLIFENIKSKNLKRVIILLNEKIEDIISFFDFYIAEEDIKKIICIIHIRASNINAENKNYYDNVNFLLMNKIKEKLMSLTSNYYFAPIWARNIIYNLAFNKGYSIKTYKNILNKKTPLLLISAGASIDNYIEKIKELSKTHFILVLSHAFNTLIKNNIKPDAIVSTDGGFYSCIYIIDAIKENIPIFTTHSAYSFPLTNINKKRIFYFSHNESFEKIIYSNKNSDNNIYFPMEGSVIMPALRIANFLNPKYILLAGCDFCHLNNKSHSKYSNAIALDFITSNKINTFETKKYKRLNDDNKIECFDDCLRNTSSSLLSYKAHFESLVADLSKNINFFTLTKESAKIKNVNIYNDNIKGYNKQLKDFKHIEEKQNKELLKNKLLLLKKAINSNNSYNNFSDDIDEILNMISPWHRDSFIEEKIKYDELKDYINKWYNDISIFLD</sequence>
<dbReference type="Pfam" id="PF01973">
    <property type="entry name" value="MptE-like"/>
    <property type="match status" value="1"/>
</dbReference>
<evidence type="ECO:0000313" key="3">
    <source>
        <dbReference type="Proteomes" id="UP000322814"/>
    </source>
</evidence>
<comment type="caution">
    <text evidence="2">The sequence shown here is derived from an EMBL/GenBank/DDBJ whole genome shotgun (WGS) entry which is preliminary data.</text>
</comment>
<dbReference type="PANTHER" id="PTHR41786:SF1">
    <property type="entry name" value="6-HYDROXYMETHYLPTERIN DIPHOSPHOKINASE MPTE-LIKE DOMAIN-CONTAINING PROTEIN"/>
    <property type="match status" value="1"/>
</dbReference>
<evidence type="ECO:0000259" key="1">
    <source>
        <dbReference type="Pfam" id="PF01973"/>
    </source>
</evidence>
<dbReference type="InterPro" id="IPR002826">
    <property type="entry name" value="MptE-like"/>
</dbReference>
<dbReference type="EMBL" id="SAYB01000001">
    <property type="protein sequence ID" value="TXJ39568.1"/>
    <property type="molecule type" value="Genomic_DNA"/>
</dbReference>
<evidence type="ECO:0000313" key="2">
    <source>
        <dbReference type="EMBL" id="TXJ39568.1"/>
    </source>
</evidence>
<accession>A0A5C8EQA2</accession>
<dbReference type="PANTHER" id="PTHR41786">
    <property type="entry name" value="MOTILITY ACCESSORY FACTOR MAF"/>
    <property type="match status" value="1"/>
</dbReference>
<proteinExistence type="predicted"/>
<name>A0A5C8EQA2_9SPIR</name>
<reference evidence="2 3" key="1">
    <citation type="journal article" date="1992" name="Lakartidningen">
        <title>[Penicillin V and not amoxicillin is the first choice preparation in acute otitis].</title>
        <authorList>
            <person name="Kamme C."/>
            <person name="Lundgren K."/>
            <person name="Prellner K."/>
        </authorList>
    </citation>
    <scope>NUCLEOTIDE SEQUENCE [LARGE SCALE GENOMIC DNA]</scope>
    <source>
        <strain evidence="2 3">PC4580III</strain>
    </source>
</reference>
<dbReference type="RefSeq" id="WP_147770141.1">
    <property type="nucleotide sequence ID" value="NZ_SAYB01000001.1"/>
</dbReference>
<feature type="domain" description="6-hydroxymethylpterin diphosphokinase MptE-like" evidence="1">
    <location>
        <begin position="204"/>
        <end position="375"/>
    </location>
</feature>
<protein>
    <submittedName>
        <fullName evidence="2">DUF115 domain-containing protein</fullName>
    </submittedName>
</protein>